<protein>
    <submittedName>
        <fullName evidence="2">Uncharacterized protein</fullName>
    </submittedName>
</protein>
<name>A0A8H4X9P5_9HYPO</name>
<dbReference type="OrthoDB" id="3596146at2759"/>
<feature type="region of interest" description="Disordered" evidence="1">
    <location>
        <begin position="208"/>
        <end position="236"/>
    </location>
</feature>
<comment type="caution">
    <text evidence="2">The sequence shown here is derived from an EMBL/GenBank/DDBJ whole genome shotgun (WGS) entry which is preliminary data.</text>
</comment>
<proteinExistence type="predicted"/>
<gene>
    <name evidence="2" type="ORF">FSARC_6153</name>
</gene>
<dbReference type="EMBL" id="JABEXW010000303">
    <property type="protein sequence ID" value="KAF4966154.1"/>
    <property type="molecule type" value="Genomic_DNA"/>
</dbReference>
<evidence type="ECO:0000313" key="2">
    <source>
        <dbReference type="EMBL" id="KAF4966154.1"/>
    </source>
</evidence>
<dbReference type="AlphaFoldDB" id="A0A8H4X9P5"/>
<reference evidence="2" key="1">
    <citation type="journal article" date="2020" name="BMC Genomics">
        <title>Correction to: Identification and distribution of gene clusters required for synthesis of sphingolipid metabolism inhibitors in diverse species of the filamentous fungus Fusarium.</title>
        <authorList>
            <person name="Kim H.S."/>
            <person name="Lohmar J.M."/>
            <person name="Busman M."/>
            <person name="Brown D.W."/>
            <person name="Naumann T.A."/>
            <person name="Divon H.H."/>
            <person name="Lysoe E."/>
            <person name="Uhlig S."/>
            <person name="Proctor R.H."/>
        </authorList>
    </citation>
    <scope>NUCLEOTIDE SEQUENCE</scope>
    <source>
        <strain evidence="2">NRRL 20472</strain>
    </source>
</reference>
<sequence length="236" mass="26274">MLRSLRSSLALNSNVRTHTQHQPQIQPTKLTHIRPLDDIAAVHFHTTKAAGISISGRHLPLLYKLISTLISPPHQYAVLIIDIEGRFDATRLTCSPSHTQHVYVQRPARSSPEQIRALVAEAEGLLLYSDVARASAGREWWGTILVGGLGAGDIAAGWKGWLRVDREHVRGFALGISAEEALNQKEQRQDVVDAAGWAATSQWGGFTFEEADEERYEENVDQEPEVDDREGENNRE</sequence>
<accession>A0A8H4X9P5</accession>
<evidence type="ECO:0000313" key="3">
    <source>
        <dbReference type="Proteomes" id="UP000622797"/>
    </source>
</evidence>
<reference evidence="2" key="2">
    <citation type="submission" date="2020-05" db="EMBL/GenBank/DDBJ databases">
        <authorList>
            <person name="Kim H.-S."/>
            <person name="Proctor R.H."/>
            <person name="Brown D.W."/>
        </authorList>
    </citation>
    <scope>NUCLEOTIDE SEQUENCE</scope>
    <source>
        <strain evidence="2">NRRL 20472</strain>
    </source>
</reference>
<organism evidence="2 3">
    <name type="scientific">Fusarium sarcochroum</name>
    <dbReference type="NCBI Taxonomy" id="1208366"/>
    <lineage>
        <taxon>Eukaryota</taxon>
        <taxon>Fungi</taxon>
        <taxon>Dikarya</taxon>
        <taxon>Ascomycota</taxon>
        <taxon>Pezizomycotina</taxon>
        <taxon>Sordariomycetes</taxon>
        <taxon>Hypocreomycetidae</taxon>
        <taxon>Hypocreales</taxon>
        <taxon>Nectriaceae</taxon>
        <taxon>Fusarium</taxon>
        <taxon>Fusarium lateritium species complex</taxon>
    </lineage>
</organism>
<dbReference type="Proteomes" id="UP000622797">
    <property type="component" value="Unassembled WGS sequence"/>
</dbReference>
<keyword evidence="3" id="KW-1185">Reference proteome</keyword>
<feature type="compositionally biased region" description="Acidic residues" evidence="1">
    <location>
        <begin position="209"/>
        <end position="230"/>
    </location>
</feature>
<evidence type="ECO:0000256" key="1">
    <source>
        <dbReference type="SAM" id="MobiDB-lite"/>
    </source>
</evidence>